<comment type="caution">
    <text evidence="2">The sequence shown here is derived from an EMBL/GenBank/DDBJ whole genome shotgun (WGS) entry which is preliminary data.</text>
</comment>
<name>A0ABV0VF47_9TELE</name>
<evidence type="ECO:0000313" key="2">
    <source>
        <dbReference type="EMBL" id="MEQ2255338.1"/>
    </source>
</evidence>
<keyword evidence="3" id="KW-1185">Reference proteome</keyword>
<keyword evidence="1" id="KW-0732">Signal</keyword>
<evidence type="ECO:0000256" key="1">
    <source>
        <dbReference type="SAM" id="SignalP"/>
    </source>
</evidence>
<dbReference type="EMBL" id="JAHRIQ010105301">
    <property type="protein sequence ID" value="MEQ2255338.1"/>
    <property type="molecule type" value="Genomic_DNA"/>
</dbReference>
<reference evidence="2 3" key="1">
    <citation type="submission" date="2021-06" db="EMBL/GenBank/DDBJ databases">
        <authorList>
            <person name="Palmer J.M."/>
        </authorList>
    </citation>
    <scope>NUCLEOTIDE SEQUENCE [LARGE SCALE GENOMIC DNA]</scope>
    <source>
        <strain evidence="3">if_2019</strain>
        <tissue evidence="2">Muscle</tissue>
    </source>
</reference>
<accession>A0ABV0VF47</accession>
<proteinExistence type="predicted"/>
<feature type="chain" id="PRO_5047143181" evidence="1">
    <location>
        <begin position="22"/>
        <end position="247"/>
    </location>
</feature>
<protein>
    <submittedName>
        <fullName evidence="2">Uncharacterized protein</fullName>
    </submittedName>
</protein>
<organism evidence="2 3">
    <name type="scientific">Ilyodon furcidens</name>
    <name type="common">goldbreast splitfin</name>
    <dbReference type="NCBI Taxonomy" id="33524"/>
    <lineage>
        <taxon>Eukaryota</taxon>
        <taxon>Metazoa</taxon>
        <taxon>Chordata</taxon>
        <taxon>Craniata</taxon>
        <taxon>Vertebrata</taxon>
        <taxon>Euteleostomi</taxon>
        <taxon>Actinopterygii</taxon>
        <taxon>Neopterygii</taxon>
        <taxon>Teleostei</taxon>
        <taxon>Neoteleostei</taxon>
        <taxon>Acanthomorphata</taxon>
        <taxon>Ovalentaria</taxon>
        <taxon>Atherinomorphae</taxon>
        <taxon>Cyprinodontiformes</taxon>
        <taxon>Goodeidae</taxon>
        <taxon>Ilyodon</taxon>
    </lineage>
</organism>
<dbReference type="Proteomes" id="UP001482620">
    <property type="component" value="Unassembled WGS sequence"/>
</dbReference>
<feature type="signal peptide" evidence="1">
    <location>
        <begin position="1"/>
        <end position="21"/>
    </location>
</feature>
<sequence length="247" mass="28282">MITDTVGFLTLFTWIISTGSSFGLDQPTEFCQDEHYKKNETFSMSCKYSLIHDSYKTKPTLAFNRSSEMDIAFDKSLACKRCTLSLLCMLFDSYFYLLQKAKNNMNAKVENREMCKGPVLQFGVHFLSKTDCLLHKMECDLKDKILKDFRSGFLKYQILRMIGSQMSHVSSNVSKRVYLRVGCGKILSTSCSKEECMIQAGNITCPIKKSQFLLFPASVYQSTTLVFYRNVQISCLYKIMGCTFSLQ</sequence>
<gene>
    <name evidence="2" type="ORF">ILYODFUR_012925</name>
</gene>
<evidence type="ECO:0000313" key="3">
    <source>
        <dbReference type="Proteomes" id="UP001482620"/>
    </source>
</evidence>